<dbReference type="Pfam" id="PF21853">
    <property type="entry name" value="DUF6912"/>
    <property type="match status" value="1"/>
</dbReference>
<dbReference type="InterPro" id="IPR054206">
    <property type="entry name" value="DUF6912"/>
</dbReference>
<proteinExistence type="predicted"/>
<evidence type="ECO:0000313" key="2">
    <source>
        <dbReference type="Proteomes" id="UP000318297"/>
    </source>
</evidence>
<sequence length="143" mass="15244">MKDSRVYIPLGVAEMEELSASRSLSALPVAGFAVTPELRSAHPGEDDEGWEYLAMQDAATGAAGRGLRVVAAADLPDSSVGEGASSDDPAEVTIIDEVSLRRIASLHVLDPAGERDVDSDFELSWYDVTELDVVIDLVRADRS</sequence>
<protein>
    <submittedName>
        <fullName evidence="1">Uncharacterized protein</fullName>
    </submittedName>
</protein>
<keyword evidence="2" id="KW-1185">Reference proteome</keyword>
<dbReference type="EMBL" id="VIVQ01000001">
    <property type="protein sequence ID" value="TWE12167.1"/>
    <property type="molecule type" value="Genomic_DNA"/>
</dbReference>
<name>A0A561E9A5_9MICO</name>
<dbReference type="AlphaFoldDB" id="A0A561E9A5"/>
<dbReference type="RefSeq" id="WP_425473768.1">
    <property type="nucleotide sequence ID" value="NZ_VIVQ01000001.1"/>
</dbReference>
<organism evidence="1 2">
    <name type="scientific">Rudaeicoccus suwonensis</name>
    <dbReference type="NCBI Taxonomy" id="657409"/>
    <lineage>
        <taxon>Bacteria</taxon>
        <taxon>Bacillati</taxon>
        <taxon>Actinomycetota</taxon>
        <taxon>Actinomycetes</taxon>
        <taxon>Micrococcales</taxon>
        <taxon>Dermacoccaceae</taxon>
        <taxon>Rudaeicoccus</taxon>
    </lineage>
</organism>
<reference evidence="1 2" key="1">
    <citation type="submission" date="2019-06" db="EMBL/GenBank/DDBJ databases">
        <title>Sequencing the genomes of 1000 actinobacteria strains.</title>
        <authorList>
            <person name="Klenk H.-P."/>
        </authorList>
    </citation>
    <scope>NUCLEOTIDE SEQUENCE [LARGE SCALE GENOMIC DNA]</scope>
    <source>
        <strain evidence="1 2">DSM 19560</strain>
    </source>
</reference>
<comment type="caution">
    <text evidence="1">The sequence shown here is derived from an EMBL/GenBank/DDBJ whole genome shotgun (WGS) entry which is preliminary data.</text>
</comment>
<dbReference type="Proteomes" id="UP000318297">
    <property type="component" value="Unassembled WGS sequence"/>
</dbReference>
<evidence type="ECO:0000313" key="1">
    <source>
        <dbReference type="EMBL" id="TWE12167.1"/>
    </source>
</evidence>
<gene>
    <name evidence="1" type="ORF">BKA23_0963</name>
</gene>
<accession>A0A561E9A5</accession>